<organism evidence="2 3">
    <name type="scientific">Ventosimonas gracilis</name>
    <dbReference type="NCBI Taxonomy" id="1680762"/>
    <lineage>
        <taxon>Bacteria</taxon>
        <taxon>Pseudomonadati</taxon>
        <taxon>Pseudomonadota</taxon>
        <taxon>Gammaproteobacteria</taxon>
        <taxon>Pseudomonadales</taxon>
        <taxon>Ventosimonadaceae</taxon>
        <taxon>Ventosimonas</taxon>
    </lineage>
</organism>
<name>A0A139STT1_9GAMM</name>
<dbReference type="InterPro" id="IPR037914">
    <property type="entry name" value="SpoVT-AbrB_sf"/>
</dbReference>
<dbReference type="RefSeq" id="WP_068390258.1">
    <property type="nucleotide sequence ID" value="NZ_LSZO01000157.1"/>
</dbReference>
<proteinExistence type="predicted"/>
<keyword evidence="3" id="KW-1185">Reference proteome</keyword>
<sequence>MLTTRAFKNGNSQAVRIPAAIAYPDMDTELEIERIGDELRLRPVRRDLGDVLSIFASFSEDFMQEGRGSQEQSPRKAL</sequence>
<dbReference type="SMART" id="SM00966">
    <property type="entry name" value="SpoVT_AbrB"/>
    <property type="match status" value="1"/>
</dbReference>
<dbReference type="InterPro" id="IPR007159">
    <property type="entry name" value="SpoVT-AbrB_dom"/>
</dbReference>
<dbReference type="InterPro" id="IPR047976">
    <property type="entry name" value="Anti_VapB2-like"/>
</dbReference>
<dbReference type="AlphaFoldDB" id="A0A139STT1"/>
<evidence type="ECO:0000313" key="3">
    <source>
        <dbReference type="Proteomes" id="UP000072660"/>
    </source>
</evidence>
<evidence type="ECO:0000259" key="1">
    <source>
        <dbReference type="SMART" id="SM00966"/>
    </source>
</evidence>
<gene>
    <name evidence="2" type="ORF">AXE65_00300</name>
</gene>
<comment type="caution">
    <text evidence="2">The sequence shown here is derived from an EMBL/GenBank/DDBJ whole genome shotgun (WGS) entry which is preliminary data.</text>
</comment>
<dbReference type="Gene3D" id="2.10.260.10">
    <property type="match status" value="1"/>
</dbReference>
<dbReference type="OrthoDB" id="5298361at2"/>
<protein>
    <submittedName>
        <fullName evidence="2">AbrB family transcriptional regulator</fullName>
    </submittedName>
</protein>
<dbReference type="Proteomes" id="UP000072660">
    <property type="component" value="Unassembled WGS sequence"/>
</dbReference>
<dbReference type="SUPFAM" id="SSF89447">
    <property type="entry name" value="AbrB/MazE/MraZ-like"/>
    <property type="match status" value="1"/>
</dbReference>
<evidence type="ECO:0000313" key="2">
    <source>
        <dbReference type="EMBL" id="KXU37999.1"/>
    </source>
</evidence>
<dbReference type="EMBL" id="LSZO01000157">
    <property type="protein sequence ID" value="KXU37999.1"/>
    <property type="molecule type" value="Genomic_DNA"/>
</dbReference>
<accession>A0A139STT1</accession>
<dbReference type="GO" id="GO:0003677">
    <property type="term" value="F:DNA binding"/>
    <property type="evidence" value="ECO:0007669"/>
    <property type="project" value="InterPro"/>
</dbReference>
<reference evidence="2 3" key="1">
    <citation type="submission" date="2016-02" db="EMBL/GenBank/DDBJ databases">
        <authorList>
            <person name="Wen L."/>
            <person name="He K."/>
            <person name="Yang H."/>
        </authorList>
    </citation>
    <scope>NUCLEOTIDE SEQUENCE [LARGE SCALE GENOMIC DNA]</scope>
    <source>
        <strain evidence="2 3">CV58</strain>
    </source>
</reference>
<feature type="domain" description="SpoVT-AbrB" evidence="1">
    <location>
        <begin position="7"/>
        <end position="49"/>
    </location>
</feature>
<dbReference type="NCBIfam" id="NF040493">
    <property type="entry name" value="TA_anti_VapB"/>
    <property type="match status" value="1"/>
</dbReference>
<dbReference type="Pfam" id="PF04014">
    <property type="entry name" value="MazE_antitoxin"/>
    <property type="match status" value="1"/>
</dbReference>